<evidence type="ECO:0000313" key="2">
    <source>
        <dbReference type="EMBL" id="PRZ41198.1"/>
    </source>
</evidence>
<evidence type="ECO:0000313" key="3">
    <source>
        <dbReference type="Proteomes" id="UP000237752"/>
    </source>
</evidence>
<accession>A0A2T0ZYM8</accession>
<gene>
    <name evidence="2" type="ORF">CLV47_11174</name>
</gene>
<proteinExistence type="predicted"/>
<dbReference type="InterPro" id="IPR012338">
    <property type="entry name" value="Beta-lactam/transpept-like"/>
</dbReference>
<dbReference type="Pfam" id="PF00144">
    <property type="entry name" value="Beta-lactamase"/>
    <property type="match status" value="1"/>
</dbReference>
<reference evidence="2 3" key="1">
    <citation type="submission" date="2018-03" db="EMBL/GenBank/DDBJ databases">
        <title>Genomic Encyclopedia of Archaeal and Bacterial Type Strains, Phase II (KMG-II): from individual species to whole genera.</title>
        <authorList>
            <person name="Goeker M."/>
        </authorList>
    </citation>
    <scope>NUCLEOTIDE SEQUENCE [LARGE SCALE GENOMIC DNA]</scope>
    <source>
        <strain evidence="2 3">DSM 100065</strain>
    </source>
</reference>
<dbReference type="Gene3D" id="3.40.710.10">
    <property type="entry name" value="DD-peptidase/beta-lactamase superfamily"/>
    <property type="match status" value="1"/>
</dbReference>
<sequence length="400" mass="42891">MLAVKLAAAITREGKPMSSSIDAVLQGAVDAGAVPNVVAMAADRNGTIYEGAAGPRTVGQGEPVTADSLFRIASMTKMVATVAALQQLEQGKLDLDAPVEQYCPQFADVKVLDGFDADTPRLRAPATKATVRQLATHTSGLSYWFWNADIVKWEAVTGTSNVLGGKDEIFNAPMIADPGTKIEYGINIDWLGKVVEATSGESLRDYIEAHIAGPLGMSDTTFLMDEQQRARSVPIHVPGEDGAWVATDVDWNQQPDWWAGGHGLYSTPRDYLKFQQMLLGGGTFGGQKILEPATVDAAFINQVGDLEFPAEVKTADPNSSCDFNAGPGNKWGLGLMINTQQQPGMRAAGSGTWAGICNTHFWIDRDTGITGATYTQFLPFVTPASMQMYADFEKALYASL</sequence>
<dbReference type="PANTHER" id="PTHR43283:SF3">
    <property type="entry name" value="BETA-LACTAMASE FAMILY PROTEIN (AFU_ORTHOLOGUE AFUA_5G07500)"/>
    <property type="match status" value="1"/>
</dbReference>
<dbReference type="EMBL" id="PVUE01000011">
    <property type="protein sequence ID" value="PRZ41198.1"/>
    <property type="molecule type" value="Genomic_DNA"/>
</dbReference>
<dbReference type="InterPro" id="IPR050789">
    <property type="entry name" value="Diverse_Enzym_Activities"/>
</dbReference>
<evidence type="ECO:0000259" key="1">
    <source>
        <dbReference type="Pfam" id="PF00144"/>
    </source>
</evidence>
<comment type="caution">
    <text evidence="2">The sequence shown here is derived from an EMBL/GenBank/DDBJ whole genome shotgun (WGS) entry which is preliminary data.</text>
</comment>
<dbReference type="InterPro" id="IPR001466">
    <property type="entry name" value="Beta-lactam-related"/>
</dbReference>
<keyword evidence="3" id="KW-1185">Reference proteome</keyword>
<dbReference type="SUPFAM" id="SSF56601">
    <property type="entry name" value="beta-lactamase/transpeptidase-like"/>
    <property type="match status" value="1"/>
</dbReference>
<organism evidence="2 3">
    <name type="scientific">Antricoccus suffuscus</name>
    <dbReference type="NCBI Taxonomy" id="1629062"/>
    <lineage>
        <taxon>Bacteria</taxon>
        <taxon>Bacillati</taxon>
        <taxon>Actinomycetota</taxon>
        <taxon>Actinomycetes</taxon>
        <taxon>Geodermatophilales</taxon>
        <taxon>Antricoccaceae</taxon>
        <taxon>Antricoccus</taxon>
    </lineage>
</organism>
<feature type="domain" description="Beta-lactamase-related" evidence="1">
    <location>
        <begin position="21"/>
        <end position="380"/>
    </location>
</feature>
<dbReference type="AlphaFoldDB" id="A0A2T0ZYM8"/>
<dbReference type="Proteomes" id="UP000237752">
    <property type="component" value="Unassembled WGS sequence"/>
</dbReference>
<protein>
    <submittedName>
        <fullName evidence="2">CubicO group peptidase (Beta-lactamase class C family)</fullName>
    </submittedName>
</protein>
<dbReference type="PANTHER" id="PTHR43283">
    <property type="entry name" value="BETA-LACTAMASE-RELATED"/>
    <property type="match status" value="1"/>
</dbReference>
<name>A0A2T0ZYM8_9ACTN</name>